<evidence type="ECO:0000313" key="1">
    <source>
        <dbReference type="EMBL" id="SVA03871.1"/>
    </source>
</evidence>
<protein>
    <submittedName>
        <fullName evidence="1">Uncharacterized protein</fullName>
    </submittedName>
</protein>
<name>A0A381SKK3_9ZZZZ</name>
<sequence length="27" mass="2909">MIAILALIQDLQSEIYFSIGGVMIGVN</sequence>
<proteinExistence type="predicted"/>
<accession>A0A381SKK3</accession>
<organism evidence="1">
    <name type="scientific">marine metagenome</name>
    <dbReference type="NCBI Taxonomy" id="408172"/>
    <lineage>
        <taxon>unclassified sequences</taxon>
        <taxon>metagenomes</taxon>
        <taxon>ecological metagenomes</taxon>
    </lineage>
</organism>
<gene>
    <name evidence="1" type="ORF">METZ01_LOCUS56725</name>
</gene>
<dbReference type="EMBL" id="UINC01003161">
    <property type="protein sequence ID" value="SVA03871.1"/>
    <property type="molecule type" value="Genomic_DNA"/>
</dbReference>
<reference evidence="1" key="1">
    <citation type="submission" date="2018-05" db="EMBL/GenBank/DDBJ databases">
        <authorList>
            <person name="Lanie J.A."/>
            <person name="Ng W.-L."/>
            <person name="Kazmierczak K.M."/>
            <person name="Andrzejewski T.M."/>
            <person name="Davidsen T.M."/>
            <person name="Wayne K.J."/>
            <person name="Tettelin H."/>
            <person name="Glass J.I."/>
            <person name="Rusch D."/>
            <person name="Podicherti R."/>
            <person name="Tsui H.-C.T."/>
            <person name="Winkler M.E."/>
        </authorList>
    </citation>
    <scope>NUCLEOTIDE SEQUENCE</scope>
</reference>
<dbReference type="AlphaFoldDB" id="A0A381SKK3"/>